<evidence type="ECO:0000256" key="1">
    <source>
        <dbReference type="ARBA" id="ARBA00001946"/>
    </source>
</evidence>
<dbReference type="PANTHER" id="PTHR43046">
    <property type="entry name" value="GDP-MANNOSE MANNOSYL HYDROLASE"/>
    <property type="match status" value="1"/>
</dbReference>
<proteinExistence type="predicted"/>
<evidence type="ECO:0000313" key="6">
    <source>
        <dbReference type="Proteomes" id="UP001183410"/>
    </source>
</evidence>
<keyword evidence="6" id="KW-1185">Reference proteome</keyword>
<accession>A0ABU2JSI9</accession>
<comment type="caution">
    <text evidence="5">The sequence shown here is derived from an EMBL/GenBank/DDBJ whole genome shotgun (WGS) entry which is preliminary data.</text>
</comment>
<evidence type="ECO:0000256" key="2">
    <source>
        <dbReference type="ARBA" id="ARBA00022801"/>
    </source>
</evidence>
<reference evidence="6" key="1">
    <citation type="submission" date="2023-07" db="EMBL/GenBank/DDBJ databases">
        <title>30 novel species of actinomycetes from the DSMZ collection.</title>
        <authorList>
            <person name="Nouioui I."/>
        </authorList>
    </citation>
    <scope>NUCLEOTIDE SEQUENCE [LARGE SCALE GENOMIC DNA]</scope>
    <source>
        <strain evidence="6">DSM 44915</strain>
    </source>
</reference>
<dbReference type="SUPFAM" id="SSF55811">
    <property type="entry name" value="Nudix"/>
    <property type="match status" value="1"/>
</dbReference>
<gene>
    <name evidence="5" type="ORF">RM844_16880</name>
</gene>
<dbReference type="RefSeq" id="WP_311668035.1">
    <property type="nucleotide sequence ID" value="NZ_JAVREO010000009.1"/>
</dbReference>
<dbReference type="InterPro" id="IPR000086">
    <property type="entry name" value="NUDIX_hydrolase_dom"/>
</dbReference>
<dbReference type="Proteomes" id="UP001183410">
    <property type="component" value="Unassembled WGS sequence"/>
</dbReference>
<dbReference type="EMBL" id="JAVREO010000009">
    <property type="protein sequence ID" value="MDT0267956.1"/>
    <property type="molecule type" value="Genomic_DNA"/>
</dbReference>
<dbReference type="PANTHER" id="PTHR43046:SF12">
    <property type="entry name" value="GDP-MANNOSE MANNOSYL HYDROLASE"/>
    <property type="match status" value="1"/>
</dbReference>
<dbReference type="InterPro" id="IPR020476">
    <property type="entry name" value="Nudix_hydrolase"/>
</dbReference>
<evidence type="ECO:0000259" key="4">
    <source>
        <dbReference type="PROSITE" id="PS51462"/>
    </source>
</evidence>
<feature type="domain" description="Nudix hydrolase" evidence="4">
    <location>
        <begin position="11"/>
        <end position="148"/>
    </location>
</feature>
<dbReference type="Gene3D" id="3.90.79.10">
    <property type="entry name" value="Nucleoside Triphosphate Pyrophosphohydrolase"/>
    <property type="match status" value="1"/>
</dbReference>
<keyword evidence="3" id="KW-0460">Magnesium</keyword>
<evidence type="ECO:0000256" key="3">
    <source>
        <dbReference type="ARBA" id="ARBA00022842"/>
    </source>
</evidence>
<protein>
    <submittedName>
        <fullName evidence="5">NUDIX domain-containing protein</fullName>
    </submittedName>
</protein>
<dbReference type="Pfam" id="PF00293">
    <property type="entry name" value="NUDIX"/>
    <property type="match status" value="1"/>
</dbReference>
<dbReference type="InterPro" id="IPR015797">
    <property type="entry name" value="NUDIX_hydrolase-like_dom_sf"/>
</dbReference>
<comment type="cofactor">
    <cofactor evidence="1">
        <name>Mg(2+)</name>
        <dbReference type="ChEBI" id="CHEBI:18420"/>
    </cofactor>
</comment>
<dbReference type="PROSITE" id="PS51462">
    <property type="entry name" value="NUDIX"/>
    <property type="match status" value="1"/>
</dbReference>
<organism evidence="5 6">
    <name type="scientific">Streptomyces chisholmiae</name>
    <dbReference type="NCBI Taxonomy" id="3075540"/>
    <lineage>
        <taxon>Bacteria</taxon>
        <taxon>Bacillati</taxon>
        <taxon>Actinomycetota</taxon>
        <taxon>Actinomycetes</taxon>
        <taxon>Kitasatosporales</taxon>
        <taxon>Streptomycetaceae</taxon>
        <taxon>Streptomyces</taxon>
    </lineage>
</organism>
<sequence length="169" mass="18538">MAHKDIDPKNPPRRRIGVLTLVQDERDRVLLVKPTYDNKKWQLPGGAAHEGEPIEAAGERELREETGLDLRLTHFLALDHVPANAETGAKEGFNVVLDGGVLGDEEAEAVAVPSAAAGELSGCAWVHPEDLEKFAAPYQVRRIRQALESVKNEVSLPLLVRGERRAART</sequence>
<keyword evidence="2" id="KW-0378">Hydrolase</keyword>
<evidence type="ECO:0000313" key="5">
    <source>
        <dbReference type="EMBL" id="MDT0267956.1"/>
    </source>
</evidence>
<dbReference type="PRINTS" id="PR00502">
    <property type="entry name" value="NUDIXFAMILY"/>
</dbReference>
<name>A0ABU2JSI9_9ACTN</name>